<evidence type="ECO:0000259" key="7">
    <source>
        <dbReference type="PROSITE" id="PS50023"/>
    </source>
</evidence>
<dbReference type="SMART" id="SM00132">
    <property type="entry name" value="LIM"/>
    <property type="match status" value="3"/>
</dbReference>
<evidence type="ECO:0000313" key="8">
    <source>
        <dbReference type="Proteomes" id="UP000515159"/>
    </source>
</evidence>
<feature type="compositionally biased region" description="Pro residues" evidence="6">
    <location>
        <begin position="102"/>
        <end position="116"/>
    </location>
</feature>
<evidence type="ECO:0000256" key="5">
    <source>
        <dbReference type="PROSITE-ProRule" id="PRU00125"/>
    </source>
</evidence>
<keyword evidence="1 5" id="KW-0479">Metal-binding</keyword>
<dbReference type="KEGG" id="gsh:117348762"/>
<accession>A0A6P8PQV9</accession>
<evidence type="ECO:0000313" key="9">
    <source>
        <dbReference type="RefSeq" id="XP_033777093.1"/>
    </source>
</evidence>
<protein>
    <submittedName>
        <fullName evidence="9 10">Filamin-binding LIM protein 1 isoform X1</fullName>
    </submittedName>
</protein>
<evidence type="ECO:0000256" key="2">
    <source>
        <dbReference type="ARBA" id="ARBA00022737"/>
    </source>
</evidence>
<dbReference type="InterPro" id="IPR001781">
    <property type="entry name" value="Znf_LIM"/>
</dbReference>
<dbReference type="Proteomes" id="UP000515159">
    <property type="component" value="Chromosome 15"/>
</dbReference>
<dbReference type="RefSeq" id="XP_033777094.1">
    <property type="nucleotide sequence ID" value="XM_033921203.1"/>
</dbReference>
<feature type="region of interest" description="Disordered" evidence="6">
    <location>
        <begin position="154"/>
        <end position="178"/>
    </location>
</feature>
<gene>
    <name evidence="9 10 11" type="primary">FBLIM1</name>
</gene>
<dbReference type="CDD" id="cd09372">
    <property type="entry name" value="LIM2_FBLP-1"/>
    <property type="match status" value="1"/>
</dbReference>
<reference evidence="9 10" key="1">
    <citation type="submission" date="2025-04" db="UniProtKB">
        <authorList>
            <consortium name="RefSeq"/>
        </authorList>
    </citation>
    <scope>IDENTIFICATION</scope>
</reference>
<evidence type="ECO:0000256" key="4">
    <source>
        <dbReference type="ARBA" id="ARBA00023038"/>
    </source>
</evidence>
<dbReference type="Gene3D" id="2.10.110.10">
    <property type="entry name" value="Cysteine Rich Protein"/>
    <property type="match status" value="3"/>
</dbReference>
<dbReference type="GO" id="GO:0005925">
    <property type="term" value="C:focal adhesion"/>
    <property type="evidence" value="ECO:0007669"/>
    <property type="project" value="TreeGrafter"/>
</dbReference>
<dbReference type="GO" id="GO:0001725">
    <property type="term" value="C:stress fiber"/>
    <property type="evidence" value="ECO:0007669"/>
    <property type="project" value="TreeGrafter"/>
</dbReference>
<feature type="compositionally biased region" description="Basic and acidic residues" evidence="6">
    <location>
        <begin position="22"/>
        <end position="38"/>
    </location>
</feature>
<dbReference type="PANTHER" id="PTHR24207:SF1">
    <property type="entry name" value="FILAMIN-BINDING LIM PROTEIN 1"/>
    <property type="match status" value="1"/>
</dbReference>
<evidence type="ECO:0000313" key="10">
    <source>
        <dbReference type="RefSeq" id="XP_033777094.1"/>
    </source>
</evidence>
<evidence type="ECO:0000313" key="11">
    <source>
        <dbReference type="RefSeq" id="XP_033777095.1"/>
    </source>
</evidence>
<feature type="domain" description="LIM zinc-binding" evidence="7">
    <location>
        <begin position="312"/>
        <end position="378"/>
    </location>
</feature>
<dbReference type="GO" id="GO:0098609">
    <property type="term" value="P:cell-cell adhesion"/>
    <property type="evidence" value="ECO:0007669"/>
    <property type="project" value="TreeGrafter"/>
</dbReference>
<dbReference type="OrthoDB" id="25414at2759"/>
<evidence type="ECO:0000256" key="1">
    <source>
        <dbReference type="ARBA" id="ARBA00022723"/>
    </source>
</evidence>
<dbReference type="CTD" id="54751"/>
<dbReference type="FunFam" id="2.10.110.10:FF:000086">
    <property type="entry name" value="Filamin binding LIM protein 1"/>
    <property type="match status" value="1"/>
</dbReference>
<dbReference type="GeneID" id="117348762"/>
<feature type="domain" description="LIM zinc-binding" evidence="7">
    <location>
        <begin position="189"/>
        <end position="248"/>
    </location>
</feature>
<sequence length="381" mass="42627">MSEKRMVSSVYITLVPPWRGIPDTKEGKLKEAEARGDEPCQSPRVEETEKESDENYSSESHGSDRFSESEPENSDSSSEEILSFPHPVLDDFSPVEDFLSPDLPPPPPPMPEPPPRLILADSSPPISGEPLGPDLRKLNPALSPNLQQVSSAFPVESKPQTTLPTSFKQAEQSQTPNKTQKEQVANSAGICAFCHKAIKLPVSTIEAMRKQYHADCFTCRTCNRQLVGQLYYQKDGRPVCDPCYKATLEKCASCQEVILEKIVRAMGSGYHPGCFTCVVCHRRIADERFAVDDQNEVYCTQDYYRKYASVCSVCHNPIIPVDGNNFYKIECLGQSFHENCYRCEKCKIPLSIEPTEKGCYPLDNHILCKSCHLAWTVDSSC</sequence>
<dbReference type="FunFam" id="2.10.110.10:FF:000097">
    <property type="entry name" value="Filamin-binding LIM protein 1"/>
    <property type="match status" value="1"/>
</dbReference>
<dbReference type="PANTHER" id="PTHR24207">
    <property type="entry name" value="ZYX102 PROTEIN"/>
    <property type="match status" value="1"/>
</dbReference>
<feature type="domain" description="LIM zinc-binding" evidence="7">
    <location>
        <begin position="249"/>
        <end position="309"/>
    </location>
</feature>
<keyword evidence="2" id="KW-0677">Repeat</keyword>
<feature type="compositionally biased region" description="Polar residues" evidence="6">
    <location>
        <begin position="158"/>
        <end position="178"/>
    </location>
</feature>
<dbReference type="RefSeq" id="XP_033777093.1">
    <property type="nucleotide sequence ID" value="XM_033921202.1"/>
</dbReference>
<feature type="region of interest" description="Disordered" evidence="6">
    <location>
        <begin position="13"/>
        <end position="141"/>
    </location>
</feature>
<dbReference type="PROSITE" id="PS00478">
    <property type="entry name" value="LIM_DOMAIN_1"/>
    <property type="match status" value="2"/>
</dbReference>
<dbReference type="GO" id="GO:0046872">
    <property type="term" value="F:metal ion binding"/>
    <property type="evidence" value="ECO:0007669"/>
    <property type="project" value="UniProtKB-KW"/>
</dbReference>
<keyword evidence="8" id="KW-1185">Reference proteome</keyword>
<evidence type="ECO:0000256" key="3">
    <source>
        <dbReference type="ARBA" id="ARBA00022833"/>
    </source>
</evidence>
<keyword evidence="3 5" id="KW-0862">Zinc</keyword>
<dbReference type="Pfam" id="PF00412">
    <property type="entry name" value="LIM"/>
    <property type="match status" value="3"/>
</dbReference>
<dbReference type="SUPFAM" id="SSF57716">
    <property type="entry name" value="Glucocorticoid receptor-like (DNA-binding domain)"/>
    <property type="match status" value="2"/>
</dbReference>
<organism evidence="8 9">
    <name type="scientific">Geotrypetes seraphini</name>
    <name type="common">Gaboon caecilian</name>
    <name type="synonym">Caecilia seraphini</name>
    <dbReference type="NCBI Taxonomy" id="260995"/>
    <lineage>
        <taxon>Eukaryota</taxon>
        <taxon>Metazoa</taxon>
        <taxon>Chordata</taxon>
        <taxon>Craniata</taxon>
        <taxon>Vertebrata</taxon>
        <taxon>Euteleostomi</taxon>
        <taxon>Amphibia</taxon>
        <taxon>Gymnophiona</taxon>
        <taxon>Geotrypetes</taxon>
    </lineage>
</organism>
<dbReference type="CDD" id="cd08368">
    <property type="entry name" value="LIM"/>
    <property type="match status" value="1"/>
</dbReference>
<dbReference type="GO" id="GO:0031005">
    <property type="term" value="F:filamin binding"/>
    <property type="evidence" value="ECO:0007669"/>
    <property type="project" value="TreeGrafter"/>
</dbReference>
<evidence type="ECO:0000256" key="6">
    <source>
        <dbReference type="SAM" id="MobiDB-lite"/>
    </source>
</evidence>
<keyword evidence="4 5" id="KW-0440">LIM domain</keyword>
<name>A0A6P8PQV9_GEOSA</name>
<dbReference type="RefSeq" id="XP_033777095.1">
    <property type="nucleotide sequence ID" value="XM_033921204.1"/>
</dbReference>
<dbReference type="PROSITE" id="PS50023">
    <property type="entry name" value="LIM_DOMAIN_2"/>
    <property type="match status" value="3"/>
</dbReference>
<dbReference type="AlphaFoldDB" id="A0A6P8PQV9"/>
<proteinExistence type="predicted"/>